<reference evidence="9" key="1">
    <citation type="submission" date="2021-03" db="EMBL/GenBank/DDBJ databases">
        <title>Chromosome level genome of the anhydrobiotic midge Polypedilum vanderplanki.</title>
        <authorList>
            <person name="Yoshida Y."/>
            <person name="Kikawada T."/>
            <person name="Gusev O."/>
        </authorList>
    </citation>
    <scope>NUCLEOTIDE SEQUENCE</scope>
    <source>
        <strain evidence="9">NIAS01</strain>
        <tissue evidence="9">Whole body or cell culture</tissue>
    </source>
</reference>
<dbReference type="GO" id="GO:0030424">
    <property type="term" value="C:axon"/>
    <property type="evidence" value="ECO:0007669"/>
    <property type="project" value="TreeGrafter"/>
</dbReference>
<dbReference type="AlphaFoldDB" id="A0A9J6BM62"/>
<evidence type="ECO:0000256" key="2">
    <source>
        <dbReference type="ARBA" id="ARBA00022475"/>
    </source>
</evidence>
<keyword evidence="2 8" id="KW-1003">Cell membrane</keyword>
<dbReference type="PANTHER" id="PTHR21143">
    <property type="entry name" value="INVERTEBRATE GUSTATORY RECEPTOR"/>
    <property type="match status" value="1"/>
</dbReference>
<dbReference type="EMBL" id="JADBJN010000003">
    <property type="protein sequence ID" value="KAG5670829.1"/>
    <property type="molecule type" value="Genomic_DNA"/>
</dbReference>
<evidence type="ECO:0000256" key="7">
    <source>
        <dbReference type="ARBA" id="ARBA00023224"/>
    </source>
</evidence>
<comment type="function">
    <text evidence="8">Gustatory receptor which mediates acceptance or avoidance behavior, depending on its substrates.</text>
</comment>
<proteinExistence type="inferred from homology"/>
<feature type="transmembrane region" description="Helical" evidence="8">
    <location>
        <begin position="278"/>
        <end position="297"/>
    </location>
</feature>
<comment type="subcellular location">
    <subcellularLocation>
        <location evidence="1 8">Cell membrane</location>
        <topology evidence="1 8">Multi-pass membrane protein</topology>
    </subcellularLocation>
</comment>
<comment type="similarity">
    <text evidence="8">Belongs to the insect chemoreceptor superfamily. Gustatory receptor (GR) family.</text>
</comment>
<evidence type="ECO:0000256" key="1">
    <source>
        <dbReference type="ARBA" id="ARBA00004651"/>
    </source>
</evidence>
<keyword evidence="6 8" id="KW-0675">Receptor</keyword>
<feature type="transmembrane region" description="Helical" evidence="8">
    <location>
        <begin position="12"/>
        <end position="29"/>
    </location>
</feature>
<gene>
    <name evidence="9" type="ORF">PVAND_001064</name>
</gene>
<name>A0A9J6BM62_POLVA</name>
<comment type="caution">
    <text evidence="9">The sequence shown here is derived from an EMBL/GenBank/DDBJ whole genome shotgun (WGS) entry which is preliminary data.</text>
</comment>
<dbReference type="GO" id="GO:0030425">
    <property type="term" value="C:dendrite"/>
    <property type="evidence" value="ECO:0007669"/>
    <property type="project" value="TreeGrafter"/>
</dbReference>
<dbReference type="Pfam" id="PF08395">
    <property type="entry name" value="7tm_7"/>
    <property type="match status" value="1"/>
</dbReference>
<dbReference type="Proteomes" id="UP001107558">
    <property type="component" value="Chromosome 3"/>
</dbReference>
<feature type="transmembrane region" description="Helical" evidence="8">
    <location>
        <begin position="237"/>
        <end position="258"/>
    </location>
</feature>
<keyword evidence="5 8" id="KW-0472">Membrane</keyword>
<dbReference type="OrthoDB" id="6366728at2759"/>
<feature type="transmembrane region" description="Helical" evidence="8">
    <location>
        <begin position="36"/>
        <end position="56"/>
    </location>
</feature>
<evidence type="ECO:0000256" key="5">
    <source>
        <dbReference type="ARBA" id="ARBA00023136"/>
    </source>
</evidence>
<dbReference type="GO" id="GO:0005886">
    <property type="term" value="C:plasma membrane"/>
    <property type="evidence" value="ECO:0007669"/>
    <property type="project" value="UniProtKB-SubCell"/>
</dbReference>
<accession>A0A9J6BM62</accession>
<keyword evidence="7 8" id="KW-0807">Transducer</keyword>
<dbReference type="GO" id="GO:0043025">
    <property type="term" value="C:neuronal cell body"/>
    <property type="evidence" value="ECO:0007669"/>
    <property type="project" value="TreeGrafter"/>
</dbReference>
<evidence type="ECO:0000313" key="9">
    <source>
        <dbReference type="EMBL" id="KAG5670829.1"/>
    </source>
</evidence>
<evidence type="ECO:0000256" key="6">
    <source>
        <dbReference type="ARBA" id="ARBA00023170"/>
    </source>
</evidence>
<evidence type="ECO:0000256" key="8">
    <source>
        <dbReference type="RuleBase" id="RU363108"/>
    </source>
</evidence>
<protein>
    <recommendedName>
        <fullName evidence="8">Gustatory receptor</fullName>
    </recommendedName>
</protein>
<dbReference type="GO" id="GO:0050909">
    <property type="term" value="P:sensory perception of taste"/>
    <property type="evidence" value="ECO:0007669"/>
    <property type="project" value="InterPro"/>
</dbReference>
<keyword evidence="4 8" id="KW-1133">Transmembrane helix</keyword>
<evidence type="ECO:0000256" key="4">
    <source>
        <dbReference type="ARBA" id="ARBA00022989"/>
    </source>
</evidence>
<feature type="transmembrane region" description="Helical" evidence="8">
    <location>
        <begin position="167"/>
        <end position="192"/>
    </location>
</feature>
<dbReference type="PANTHER" id="PTHR21143:SF121">
    <property type="entry name" value="GUSTATORY AND ODORANT RECEPTOR 21A"/>
    <property type="match status" value="1"/>
</dbReference>
<evidence type="ECO:0000313" key="10">
    <source>
        <dbReference type="Proteomes" id="UP001107558"/>
    </source>
</evidence>
<feature type="transmembrane region" description="Helical" evidence="8">
    <location>
        <begin position="132"/>
        <end position="155"/>
    </location>
</feature>
<organism evidence="9 10">
    <name type="scientific">Polypedilum vanderplanki</name>
    <name type="common">Sleeping chironomid midge</name>
    <dbReference type="NCBI Taxonomy" id="319348"/>
    <lineage>
        <taxon>Eukaryota</taxon>
        <taxon>Metazoa</taxon>
        <taxon>Ecdysozoa</taxon>
        <taxon>Arthropoda</taxon>
        <taxon>Hexapoda</taxon>
        <taxon>Insecta</taxon>
        <taxon>Pterygota</taxon>
        <taxon>Neoptera</taxon>
        <taxon>Endopterygota</taxon>
        <taxon>Diptera</taxon>
        <taxon>Nematocera</taxon>
        <taxon>Chironomoidea</taxon>
        <taxon>Chironomidae</taxon>
        <taxon>Chironominae</taxon>
        <taxon>Polypedilum</taxon>
        <taxon>Polypedilum</taxon>
    </lineage>
</organism>
<keyword evidence="3 8" id="KW-0812">Transmembrane</keyword>
<feature type="transmembrane region" description="Helical" evidence="8">
    <location>
        <begin position="76"/>
        <end position="96"/>
    </location>
</feature>
<dbReference type="InterPro" id="IPR013604">
    <property type="entry name" value="7TM_chemorcpt"/>
</dbReference>
<sequence>MSENIFTTISPLYYYLKLLGLFPASFRNLKFQITNYGRFYSIFIIIIWNSMFIYGLNQPLTSREYKDLSEMVMKTFSYSTFIGSMAVTISMIYQFWKIKEILKFFSVVNDFDQKAKKWKISVNFKQQKTNSIIYLFISGPFSFFLSILVNLYYILDVEYNMAIDHTISAMFFVNYIYCNAFSFQFLTTAVLINDRFNLLNNFVLSKRCFNNFEVDLMIELYKKLFDLMNFINENFSFQLISIVGYILVSVIFTIYGLLRLFIVDSEFKYFFLGPEILSISNHLFILIVLIFCSVTACKSAQKIFDIAYDLKYKMKIQSRESEKEFNDFIDLVQKKQIRLGNEFFDIDWKLLFSFVSTTLTYIIITSQFDASGLKLKTQTGINSTNAH</sequence>
<dbReference type="GO" id="GO:0007165">
    <property type="term" value="P:signal transduction"/>
    <property type="evidence" value="ECO:0007669"/>
    <property type="project" value="UniProtKB-KW"/>
</dbReference>
<evidence type="ECO:0000256" key="3">
    <source>
        <dbReference type="ARBA" id="ARBA00022692"/>
    </source>
</evidence>
<keyword evidence="10" id="KW-1185">Reference proteome</keyword>